<accession>A0A7C8GVU5</accession>
<evidence type="ECO:0000313" key="2">
    <source>
        <dbReference type="EMBL" id="KAB8139247.1"/>
    </source>
</evidence>
<protein>
    <submittedName>
        <fullName evidence="2">DUF4325 domain-containing protein</fullName>
    </submittedName>
</protein>
<comment type="caution">
    <text evidence="2">The sequence shown here is derived from an EMBL/GenBank/DDBJ whole genome shotgun (WGS) entry which is preliminary data.</text>
</comment>
<gene>
    <name evidence="2" type="ORF">F9U64_01080</name>
</gene>
<evidence type="ECO:0000259" key="1">
    <source>
        <dbReference type="Pfam" id="PF14213"/>
    </source>
</evidence>
<dbReference type="RefSeq" id="WP_153400924.1">
    <property type="nucleotide sequence ID" value="NZ_ML762424.1"/>
</dbReference>
<feature type="domain" description="DUF4325" evidence="1">
    <location>
        <begin position="19"/>
        <end position="79"/>
    </location>
</feature>
<dbReference type="Pfam" id="PF14213">
    <property type="entry name" value="DUF4325"/>
    <property type="match status" value="1"/>
</dbReference>
<keyword evidence="3" id="KW-1185">Reference proteome</keyword>
<dbReference type="Proteomes" id="UP000480246">
    <property type="component" value="Unassembled WGS sequence"/>
</dbReference>
<sequence>MVIKIASHVERCYSNEEGKIIQNLIKSNLEKNVSLTLSFEGVSGVTSSFVNTAFIELLDNYNFDFIKANIKFIHTTKQINKMIKERYAFEVKKRNELVIA</sequence>
<dbReference type="OrthoDB" id="8455606at2"/>
<proteinExistence type="predicted"/>
<reference evidence="2 3" key="1">
    <citation type="submission" date="2019-10" db="EMBL/GenBank/DDBJ databases">
        <title>Gracilibacillus sp. nov. isolated from rice seeds.</title>
        <authorList>
            <person name="He S."/>
        </authorList>
    </citation>
    <scope>NUCLEOTIDE SEQUENCE [LARGE SCALE GENOMIC DNA]</scope>
    <source>
        <strain evidence="2 3">TD8</strain>
    </source>
</reference>
<organism evidence="2 3">
    <name type="scientific">Gracilibacillus oryzae</name>
    <dbReference type="NCBI Taxonomy" id="1672701"/>
    <lineage>
        <taxon>Bacteria</taxon>
        <taxon>Bacillati</taxon>
        <taxon>Bacillota</taxon>
        <taxon>Bacilli</taxon>
        <taxon>Bacillales</taxon>
        <taxon>Bacillaceae</taxon>
        <taxon>Gracilibacillus</taxon>
    </lineage>
</organism>
<evidence type="ECO:0000313" key="3">
    <source>
        <dbReference type="Proteomes" id="UP000480246"/>
    </source>
</evidence>
<name>A0A7C8GVU5_9BACI</name>
<dbReference type="AlphaFoldDB" id="A0A7C8GVU5"/>
<dbReference type="EMBL" id="WEID01000005">
    <property type="protein sequence ID" value="KAB8139247.1"/>
    <property type="molecule type" value="Genomic_DNA"/>
</dbReference>
<dbReference type="InterPro" id="IPR025474">
    <property type="entry name" value="DUF4325"/>
</dbReference>